<dbReference type="EMBL" id="JBHTEC010000001">
    <property type="protein sequence ID" value="MFD0283392.1"/>
    <property type="molecule type" value="Genomic_DNA"/>
</dbReference>
<evidence type="ECO:0000256" key="1">
    <source>
        <dbReference type="SAM" id="MobiDB-lite"/>
    </source>
</evidence>
<dbReference type="Proteomes" id="UP001596957">
    <property type="component" value="Unassembled WGS sequence"/>
</dbReference>
<feature type="transmembrane region" description="Helical" evidence="2">
    <location>
        <begin position="12"/>
        <end position="34"/>
    </location>
</feature>
<dbReference type="PANTHER" id="PTHR14136">
    <property type="entry name" value="BTB_POZ DOMAIN-CONTAINING PROTEIN KCTD9"/>
    <property type="match status" value="1"/>
</dbReference>
<dbReference type="PANTHER" id="PTHR14136:SF17">
    <property type="entry name" value="BTB_POZ DOMAIN-CONTAINING PROTEIN KCTD9"/>
    <property type="match status" value="1"/>
</dbReference>
<evidence type="ECO:0000256" key="2">
    <source>
        <dbReference type="SAM" id="Phobius"/>
    </source>
</evidence>
<keyword evidence="2" id="KW-1133">Transmembrane helix</keyword>
<dbReference type="Pfam" id="PF00805">
    <property type="entry name" value="Pentapeptide"/>
    <property type="match status" value="2"/>
</dbReference>
<proteinExistence type="predicted"/>
<reference evidence="4" key="1">
    <citation type="journal article" date="2019" name="Int. J. Syst. Evol. Microbiol.">
        <title>The Global Catalogue of Microorganisms (GCM) 10K type strain sequencing project: providing services to taxonomists for standard genome sequencing and annotation.</title>
        <authorList>
            <consortium name="The Broad Institute Genomics Platform"/>
            <consortium name="The Broad Institute Genome Sequencing Center for Infectious Disease"/>
            <person name="Wu L."/>
            <person name="Ma J."/>
        </authorList>
    </citation>
    <scope>NUCLEOTIDE SEQUENCE [LARGE SCALE GENOMIC DNA]</scope>
    <source>
        <strain evidence="4">CGMCC 4.7198</strain>
    </source>
</reference>
<evidence type="ECO:0000313" key="4">
    <source>
        <dbReference type="Proteomes" id="UP001596957"/>
    </source>
</evidence>
<dbReference type="InterPro" id="IPR051082">
    <property type="entry name" value="Pentapeptide-BTB/POZ_domain"/>
</dbReference>
<dbReference type="Gene3D" id="2.160.20.80">
    <property type="entry name" value="E3 ubiquitin-protein ligase SopA"/>
    <property type="match status" value="1"/>
</dbReference>
<dbReference type="SUPFAM" id="SSF141571">
    <property type="entry name" value="Pentapeptide repeat-like"/>
    <property type="match status" value="1"/>
</dbReference>
<evidence type="ECO:0000313" key="3">
    <source>
        <dbReference type="EMBL" id="MFD0283392.1"/>
    </source>
</evidence>
<dbReference type="InterPro" id="IPR001646">
    <property type="entry name" value="5peptide_repeat"/>
</dbReference>
<name>A0ABW2VI50_9ACTN</name>
<dbReference type="RefSeq" id="WP_381264491.1">
    <property type="nucleotide sequence ID" value="NZ_JBHTBI010000104.1"/>
</dbReference>
<keyword evidence="2" id="KW-0812">Transmembrane</keyword>
<keyword evidence="4" id="KW-1185">Reference proteome</keyword>
<gene>
    <name evidence="3" type="ORF">ACFQZP_17260</name>
</gene>
<comment type="caution">
    <text evidence="3">The sequence shown here is derived from an EMBL/GenBank/DDBJ whole genome shotgun (WGS) entry which is preliminary data.</text>
</comment>
<sequence length="389" mass="42469">MRHVLSLSVTRYALVIAVIIGVCLFLLGPAAWQIAGDTVRDLPARERPRAIDEVRRTLLAAVGGAAGLTGLAYSVRTYYLSRRGQVTDRSAKATAALASGNLVERMGEIFALEHVMRESPRDHETVVEVLAAFVRSESPVRPDRSPPSAVREDVAAAMTVLARRPVRHDKNRMDLRRADLTGLELLPDQDGHGPRLSHADLCGAWLTGARMPGADLRGVWLGGADLSGADLKGADLSDAWLSDATLWETKLQKARLAAAKLDEARLYDTHFTGAVLTGCRMDHATQHGAWFSGAELTWAWLQDVNLYDSQGLTPGQLLSAACLERTALPQGLRHDPLLLAGSPAWQSASYQHLPAHPFPWPVSRADRGGAGPRRRRVRTGFRGPLRRRH</sequence>
<feature type="region of interest" description="Disordered" evidence="1">
    <location>
        <begin position="361"/>
        <end position="389"/>
    </location>
</feature>
<protein>
    <submittedName>
        <fullName evidence="3">Pentapeptide repeat-containing protein</fullName>
    </submittedName>
</protein>
<feature type="compositionally biased region" description="Basic residues" evidence="1">
    <location>
        <begin position="372"/>
        <end position="389"/>
    </location>
</feature>
<organism evidence="3 4">
    <name type="scientific">Streptomyces lutosisoli</name>
    <dbReference type="NCBI Taxonomy" id="2665721"/>
    <lineage>
        <taxon>Bacteria</taxon>
        <taxon>Bacillati</taxon>
        <taxon>Actinomycetota</taxon>
        <taxon>Actinomycetes</taxon>
        <taxon>Kitasatosporales</taxon>
        <taxon>Streptomycetaceae</taxon>
        <taxon>Streptomyces</taxon>
    </lineage>
</organism>
<feature type="transmembrane region" description="Helical" evidence="2">
    <location>
        <begin position="54"/>
        <end position="75"/>
    </location>
</feature>
<keyword evidence="2" id="KW-0472">Membrane</keyword>
<accession>A0ABW2VI50</accession>